<reference evidence="1 2" key="1">
    <citation type="journal article" date="2014" name="Nat. Commun.">
        <title>Klebsormidium flaccidum genome reveals primary factors for plant terrestrial adaptation.</title>
        <authorList>
            <person name="Hori K."/>
            <person name="Maruyama F."/>
            <person name="Fujisawa T."/>
            <person name="Togashi T."/>
            <person name="Yamamoto N."/>
            <person name="Seo M."/>
            <person name="Sato S."/>
            <person name="Yamada T."/>
            <person name="Mori H."/>
            <person name="Tajima N."/>
            <person name="Moriyama T."/>
            <person name="Ikeuchi M."/>
            <person name="Watanabe M."/>
            <person name="Wada H."/>
            <person name="Kobayashi K."/>
            <person name="Saito M."/>
            <person name="Masuda T."/>
            <person name="Sasaki-Sekimoto Y."/>
            <person name="Mashiguchi K."/>
            <person name="Awai K."/>
            <person name="Shimojima M."/>
            <person name="Masuda S."/>
            <person name="Iwai M."/>
            <person name="Nobusawa T."/>
            <person name="Narise T."/>
            <person name="Kondo S."/>
            <person name="Saito H."/>
            <person name="Sato R."/>
            <person name="Murakawa M."/>
            <person name="Ihara Y."/>
            <person name="Oshima-Yamada Y."/>
            <person name="Ohtaka K."/>
            <person name="Satoh M."/>
            <person name="Sonobe K."/>
            <person name="Ishii M."/>
            <person name="Ohtani R."/>
            <person name="Kanamori-Sato M."/>
            <person name="Honoki R."/>
            <person name="Miyazaki D."/>
            <person name="Mochizuki H."/>
            <person name="Umetsu J."/>
            <person name="Higashi K."/>
            <person name="Shibata D."/>
            <person name="Kamiya Y."/>
            <person name="Sato N."/>
            <person name="Nakamura Y."/>
            <person name="Tabata S."/>
            <person name="Ida S."/>
            <person name="Kurokawa K."/>
            <person name="Ohta H."/>
        </authorList>
    </citation>
    <scope>NUCLEOTIDE SEQUENCE [LARGE SCALE GENOMIC DNA]</scope>
    <source>
        <strain evidence="1 2">NIES-2285</strain>
    </source>
</reference>
<dbReference type="SUPFAM" id="SSF52540">
    <property type="entry name" value="P-loop containing nucleoside triphosphate hydrolases"/>
    <property type="match status" value="1"/>
</dbReference>
<dbReference type="Gene3D" id="3.40.50.300">
    <property type="entry name" value="P-loop containing nucleotide triphosphate hydrolases"/>
    <property type="match status" value="1"/>
</dbReference>
<accession>A0A1Y1HKZ1</accession>
<proteinExistence type="predicted"/>
<dbReference type="STRING" id="105231.A0A1Y1HKZ1"/>
<evidence type="ECO:0008006" key="3">
    <source>
        <dbReference type="Google" id="ProtNLM"/>
    </source>
</evidence>
<dbReference type="Proteomes" id="UP000054558">
    <property type="component" value="Unassembled WGS sequence"/>
</dbReference>
<evidence type="ECO:0000313" key="1">
    <source>
        <dbReference type="EMBL" id="GAQ79275.1"/>
    </source>
</evidence>
<protein>
    <recommendedName>
        <fullName evidence="3">Rab-like protein 5</fullName>
    </recommendedName>
</protein>
<dbReference type="OMA" id="KYRDCWP"/>
<dbReference type="Pfam" id="PF08477">
    <property type="entry name" value="Roc"/>
    <property type="match status" value="1"/>
</dbReference>
<dbReference type="EMBL" id="DF236976">
    <property type="protein sequence ID" value="GAQ79275.1"/>
    <property type="molecule type" value="Genomic_DNA"/>
</dbReference>
<dbReference type="AlphaFoldDB" id="A0A1Y1HKZ1"/>
<keyword evidence="2" id="KW-1185">Reference proteome</keyword>
<name>A0A1Y1HKZ1_KLENI</name>
<sequence length="171" mass="18346">MESATKICVVGPPGVGKTAIARLLADWDTSAGAPYVATQALRIQELDRSLGKKRFSIQLWDCSGDSEFQPCWPALQRGAHGLILVRNAEASLEEQEKQLENWYKVFATPNRLKASQCVIVNVSRSNGGVSGLPAGSGRGLLANVNQVNVSLLEPDCQQRLFLALEGILGGA</sequence>
<gene>
    <name evidence="1" type="ORF">KFL_000270340</name>
</gene>
<dbReference type="InterPro" id="IPR027417">
    <property type="entry name" value="P-loop_NTPase"/>
</dbReference>
<dbReference type="OrthoDB" id="275177at2759"/>
<evidence type="ECO:0000313" key="2">
    <source>
        <dbReference type="Proteomes" id="UP000054558"/>
    </source>
</evidence>
<dbReference type="PRINTS" id="PR00449">
    <property type="entry name" value="RASTRNSFRMNG"/>
</dbReference>
<organism evidence="1 2">
    <name type="scientific">Klebsormidium nitens</name>
    <name type="common">Green alga</name>
    <name type="synonym">Ulothrix nitens</name>
    <dbReference type="NCBI Taxonomy" id="105231"/>
    <lineage>
        <taxon>Eukaryota</taxon>
        <taxon>Viridiplantae</taxon>
        <taxon>Streptophyta</taxon>
        <taxon>Klebsormidiophyceae</taxon>
        <taxon>Klebsormidiales</taxon>
        <taxon>Klebsormidiaceae</taxon>
        <taxon>Klebsormidium</taxon>
    </lineage>
</organism>